<dbReference type="EMBL" id="PUFN01000020">
    <property type="protein sequence ID" value="TDG71505.1"/>
    <property type="molecule type" value="Genomic_DNA"/>
</dbReference>
<keyword evidence="5" id="KW-1185">Reference proteome</keyword>
<protein>
    <submittedName>
        <fullName evidence="2">Uncharacterized protein</fullName>
    </submittedName>
</protein>
<reference evidence="2 5" key="1">
    <citation type="journal article" date="2019" name="Appl. Microbiol. Biotechnol.">
        <title>Uncovering carbohydrate metabolism through a genotype-phenotype association study of 56 lactic acid bacteria genomes.</title>
        <authorList>
            <person name="Buron-Moles G."/>
            <person name="Chailyan A."/>
            <person name="Dolejs I."/>
            <person name="Forster J."/>
            <person name="Miks M.H."/>
        </authorList>
    </citation>
    <scope>NUCLEOTIDE SEQUENCE [LARGE SCALE GENOMIC DNA]</scope>
    <source>
        <strain evidence="2 5">ATCC 29644</strain>
    </source>
</reference>
<comment type="caution">
    <text evidence="2">The sequence shown here is derived from an EMBL/GenBank/DDBJ whole genome shotgun (WGS) entry which is preliminary data.</text>
</comment>
<dbReference type="EMBL" id="PUFN01000026">
    <property type="protein sequence ID" value="TDG70518.1"/>
    <property type="molecule type" value="Genomic_DNA"/>
</dbReference>
<evidence type="ECO:0000313" key="1">
    <source>
        <dbReference type="EMBL" id="TDG69379.1"/>
    </source>
</evidence>
<evidence type="ECO:0000313" key="2">
    <source>
        <dbReference type="EMBL" id="TDG70518.1"/>
    </source>
</evidence>
<evidence type="ECO:0000313" key="4">
    <source>
        <dbReference type="EMBL" id="TDG74453.1"/>
    </source>
</evidence>
<organism evidence="2 5">
    <name type="scientific">Companilactobacillus farciminis</name>
    <dbReference type="NCBI Taxonomy" id="1612"/>
    <lineage>
        <taxon>Bacteria</taxon>
        <taxon>Bacillati</taxon>
        <taxon>Bacillota</taxon>
        <taxon>Bacilli</taxon>
        <taxon>Lactobacillales</taxon>
        <taxon>Lactobacillaceae</taxon>
        <taxon>Companilactobacillus</taxon>
    </lineage>
</organism>
<dbReference type="EMBL" id="PUFN01000004">
    <property type="protein sequence ID" value="TDG74453.1"/>
    <property type="molecule type" value="Genomic_DNA"/>
</dbReference>
<dbReference type="EMBL" id="PUFN01000030">
    <property type="protein sequence ID" value="TDG69379.1"/>
    <property type="molecule type" value="Genomic_DNA"/>
</dbReference>
<feature type="non-terminal residue" evidence="2">
    <location>
        <position position="41"/>
    </location>
</feature>
<dbReference type="STRING" id="1612.ABB44_03050"/>
<gene>
    <name evidence="3" type="ORF">C5L30_000154</name>
    <name evidence="4" type="ORF">C5L30_000169</name>
    <name evidence="1" type="ORF">C5L30_000587</name>
    <name evidence="2" type="ORF">C5L30_000607</name>
</gene>
<dbReference type="AlphaFoldDB" id="A0A4R5NBX3"/>
<name>A0A4R5NBX3_9LACO</name>
<accession>A0A4R5NBX3</accession>
<sequence length="41" mass="4623">MMSQDNSILCALDIKDNNIKNVSVKDAKIKKRGVIKHIKIV</sequence>
<reference evidence="2" key="2">
    <citation type="submission" date="2019-02" db="EMBL/GenBank/DDBJ databases">
        <authorList>
            <person name="Buron G."/>
            <person name="Chaylann A."/>
            <person name="Dolejs I."/>
            <person name="Forster J."/>
            <person name="Miks M.H."/>
        </authorList>
    </citation>
    <scope>NUCLEOTIDE SEQUENCE</scope>
    <source>
        <strain evidence="2">ATCC 29644</strain>
    </source>
</reference>
<proteinExistence type="predicted"/>
<evidence type="ECO:0000313" key="3">
    <source>
        <dbReference type="EMBL" id="TDG71505.1"/>
    </source>
</evidence>
<evidence type="ECO:0000313" key="5">
    <source>
        <dbReference type="Proteomes" id="UP000295257"/>
    </source>
</evidence>
<dbReference type="Proteomes" id="UP000295257">
    <property type="component" value="Unassembled WGS sequence"/>
</dbReference>